<sequence>MTKIKKIEYYFPENRVFNDSENRTTKKIGISSKYIAAENETALDLAIKAAEKIFKNGVIRKEEIDFLLFCTQSPDYILPTSACIIQEKLGLSTSCGALDFNLGCSGFIYGLSLAKGLIKSNQATNVLLLTADTYSKYINENDLSTSLLFGDGAAATLITKSEDDCIGEFVFGTDGSGAHNLIIYSGAAREPVASNGATKFVDGRGHIRNKSDLYMNGPEVFNFAMREVPESIYSLLEKEHKTINDYDYFVFHQANQYMLNALRKRLEIDINKFSIQMSDCGNTVSATIPIALKREIEAGKIKDGHTILLAGFGVGLSWASCSLKINLN</sequence>
<evidence type="ECO:0000256" key="3">
    <source>
        <dbReference type="ARBA" id="ARBA00022516"/>
    </source>
</evidence>
<proteinExistence type="inferred from homology"/>
<name>K1LRL2_9BACL</name>
<accession>K1LRL2</accession>
<reference evidence="11 12" key="1">
    <citation type="journal article" date="2012" name="J. Bacteriol.">
        <title>Draft Genome Sequence of Bacillus isronensis Strain B3W22, Isolated from the Upper Atmosphere.</title>
        <authorList>
            <person name="Shivaji S."/>
            <person name="Ara S."/>
            <person name="Singh S.K."/>
            <person name="Bandi S."/>
            <person name="Singh A."/>
            <person name="Pinnaka A.K."/>
        </authorList>
    </citation>
    <scope>NUCLEOTIDE SEQUENCE [LARGE SCALE GENOMIC DNA]</scope>
    <source>
        <strain evidence="11 12">B3W22</strain>
    </source>
</reference>
<keyword evidence="8" id="KW-0511">Multifunctional enzyme</keyword>
<dbReference type="PATRIC" id="fig|1224748.3.peg.63"/>
<dbReference type="InterPro" id="IPR016039">
    <property type="entry name" value="Thiolase-like"/>
</dbReference>
<keyword evidence="11" id="KW-0012">Acyltransferase</keyword>
<evidence type="ECO:0000313" key="11">
    <source>
        <dbReference type="EMBL" id="EKB46774.1"/>
    </source>
</evidence>
<evidence type="ECO:0000313" key="12">
    <source>
        <dbReference type="Proteomes" id="UP000004738"/>
    </source>
</evidence>
<dbReference type="Proteomes" id="UP000004738">
    <property type="component" value="Unassembled WGS sequence"/>
</dbReference>
<keyword evidence="12" id="KW-1185">Reference proteome</keyword>
<dbReference type="Pfam" id="PF08545">
    <property type="entry name" value="ACP_syn_III"/>
    <property type="match status" value="1"/>
</dbReference>
<keyword evidence="4 11" id="KW-0808">Transferase</keyword>
<dbReference type="EMBL" id="AMCK01000001">
    <property type="protein sequence ID" value="EKB46774.1"/>
    <property type="molecule type" value="Genomic_DNA"/>
</dbReference>
<comment type="pathway">
    <text evidence="1">Lipid metabolism.</text>
</comment>
<dbReference type="RefSeq" id="WP_008403171.1">
    <property type="nucleotide sequence ID" value="NZ_AMCK01000001.1"/>
</dbReference>
<evidence type="ECO:0000259" key="10">
    <source>
        <dbReference type="Pfam" id="PF08545"/>
    </source>
</evidence>
<keyword evidence="3" id="KW-0444">Lipid biosynthesis</keyword>
<dbReference type="NCBIfam" id="NF006829">
    <property type="entry name" value="PRK09352.1"/>
    <property type="match status" value="1"/>
</dbReference>
<keyword evidence="6" id="KW-0443">Lipid metabolism</keyword>
<dbReference type="PANTHER" id="PTHR43091">
    <property type="entry name" value="3-OXOACYL-[ACYL-CARRIER-PROTEIN] SYNTHASE"/>
    <property type="match status" value="1"/>
</dbReference>
<evidence type="ECO:0000256" key="4">
    <source>
        <dbReference type="ARBA" id="ARBA00022679"/>
    </source>
</evidence>
<comment type="similarity">
    <text evidence="2">Belongs to the thiolase-like superfamily. FabH family.</text>
</comment>
<dbReference type="GO" id="GO:0004315">
    <property type="term" value="F:3-oxoacyl-[acyl-carrier-protein] synthase activity"/>
    <property type="evidence" value="ECO:0007669"/>
    <property type="project" value="InterPro"/>
</dbReference>
<keyword evidence="5" id="KW-0276">Fatty acid metabolism</keyword>
<dbReference type="CDD" id="cd00830">
    <property type="entry name" value="KAS_III"/>
    <property type="match status" value="1"/>
</dbReference>
<evidence type="ECO:0000256" key="2">
    <source>
        <dbReference type="ARBA" id="ARBA00008642"/>
    </source>
</evidence>
<keyword evidence="7" id="KW-0275">Fatty acid biosynthesis</keyword>
<dbReference type="EC" id="2.3.1.180" evidence="11"/>
<evidence type="ECO:0000256" key="1">
    <source>
        <dbReference type="ARBA" id="ARBA00005189"/>
    </source>
</evidence>
<dbReference type="PANTHER" id="PTHR43091:SF1">
    <property type="entry name" value="BETA-KETOACYL-[ACYL-CARRIER-PROTEIN] SYNTHASE III, CHLOROPLASTIC"/>
    <property type="match status" value="1"/>
</dbReference>
<dbReference type="InterPro" id="IPR013747">
    <property type="entry name" value="ACP_syn_III_C"/>
</dbReference>
<dbReference type="Gene3D" id="3.40.47.10">
    <property type="match status" value="1"/>
</dbReference>
<comment type="caution">
    <text evidence="11">The sequence shown here is derived from an EMBL/GenBank/DDBJ whole genome shotgun (WGS) entry which is preliminary data.</text>
</comment>
<evidence type="ECO:0000259" key="9">
    <source>
        <dbReference type="Pfam" id="PF08541"/>
    </source>
</evidence>
<dbReference type="InterPro" id="IPR013751">
    <property type="entry name" value="ACP_syn_III_N"/>
</dbReference>
<dbReference type="SUPFAM" id="SSF53901">
    <property type="entry name" value="Thiolase-like"/>
    <property type="match status" value="1"/>
</dbReference>
<evidence type="ECO:0000256" key="5">
    <source>
        <dbReference type="ARBA" id="ARBA00022832"/>
    </source>
</evidence>
<evidence type="ECO:0000256" key="8">
    <source>
        <dbReference type="ARBA" id="ARBA00023268"/>
    </source>
</evidence>
<gene>
    <name evidence="11" type="primary">fabH_1</name>
    <name evidence="11" type="ORF">B857_00063</name>
</gene>
<feature type="domain" description="Beta-ketoacyl-[acyl-carrier-protein] synthase III N-terminal" evidence="10">
    <location>
        <begin position="98"/>
        <end position="175"/>
    </location>
</feature>
<dbReference type="Pfam" id="PF08541">
    <property type="entry name" value="ACP_syn_III_C"/>
    <property type="match status" value="1"/>
</dbReference>
<feature type="domain" description="Beta-ketoacyl-[acyl-carrier-protein] synthase III C-terminal" evidence="9">
    <location>
        <begin position="236"/>
        <end position="324"/>
    </location>
</feature>
<evidence type="ECO:0000256" key="7">
    <source>
        <dbReference type="ARBA" id="ARBA00023160"/>
    </source>
</evidence>
<dbReference type="AlphaFoldDB" id="K1LRL2"/>
<organism evidence="11 12">
    <name type="scientific">Solibacillus isronensis B3W22</name>
    <dbReference type="NCBI Taxonomy" id="1224748"/>
    <lineage>
        <taxon>Bacteria</taxon>
        <taxon>Bacillati</taxon>
        <taxon>Bacillota</taxon>
        <taxon>Bacilli</taxon>
        <taxon>Bacillales</taxon>
        <taxon>Caryophanaceae</taxon>
        <taxon>Solibacillus</taxon>
    </lineage>
</organism>
<protein>
    <submittedName>
        <fullName evidence="11">3-oxoacyl-[acyl-carrier-protein] synthase 3</fullName>
        <ecNumber evidence="11">2.3.1.180</ecNumber>
    </submittedName>
</protein>
<dbReference type="GO" id="GO:0033818">
    <property type="term" value="F:beta-ketoacyl-acyl-carrier-protein synthase III activity"/>
    <property type="evidence" value="ECO:0007669"/>
    <property type="project" value="UniProtKB-EC"/>
</dbReference>
<evidence type="ECO:0000256" key="6">
    <source>
        <dbReference type="ARBA" id="ARBA00023098"/>
    </source>
</evidence>
<dbReference type="GO" id="GO:0006633">
    <property type="term" value="P:fatty acid biosynthetic process"/>
    <property type="evidence" value="ECO:0007669"/>
    <property type="project" value="UniProtKB-KW"/>
</dbReference>